<protein>
    <submittedName>
        <fullName evidence="11">Alanine-glyoxylate transaminase / serine-glyoxylate transaminase / serine-pyruvate transaminase</fullName>
    </submittedName>
</protein>
<sequence>MQNLLSGIKPTLLMGPGPSCVPDAVYKALAMPTLGHLDPYFIRIMDEIKEQLKTVMSTKNHLTMPMSGTGSAGMETCFVNLLEPKDKVLILINGVFGKRMQDLASRLGAEVDALEFEWGTPVLLDKVEEALKKNNYKVVAVVHAETSTGVCNPVKEIGELVAKSGALFLVDAVTSLGGMPVLTDEWKIDAIYSGTQKCLSCPPGLSPVSFSARAVETLKNRKTKVPNWYLDLTMIINYWEGQNRSYHHTAPINMLYALDAALSEILNEGLPTVYERHKKAHNELVTKLDALGLEMLVTPEARLPMLNAVKIPKKIIDAKSEANIRKRLLDEYNIEIGAGLGPLAGQIWRIGLMGHTARTENINTLCNALKTVLS</sequence>
<accession>A0A1M7SAD8</accession>
<dbReference type="STRING" id="1121455.SAMN02745728_00673"/>
<gene>
    <name evidence="11" type="ORF">SAMN02745728_00673</name>
</gene>
<dbReference type="GO" id="GO:0004760">
    <property type="term" value="F:L-serine-pyruvate transaminase activity"/>
    <property type="evidence" value="ECO:0007669"/>
    <property type="project" value="TreeGrafter"/>
</dbReference>
<dbReference type="Gene3D" id="3.40.640.10">
    <property type="entry name" value="Type I PLP-dependent aspartate aminotransferase-like (Major domain)"/>
    <property type="match status" value="1"/>
</dbReference>
<dbReference type="PANTHER" id="PTHR21152">
    <property type="entry name" value="AMINOTRANSFERASE CLASS V"/>
    <property type="match status" value="1"/>
</dbReference>
<dbReference type="FunFam" id="3.40.640.10:FF:000027">
    <property type="entry name" value="Serine--pyruvate aminotransferase, mitochondrial"/>
    <property type="match status" value="1"/>
</dbReference>
<dbReference type="InterPro" id="IPR024169">
    <property type="entry name" value="SP_NH2Trfase/AEP_transaminase"/>
</dbReference>
<keyword evidence="4" id="KW-0808">Transferase</keyword>
<keyword evidence="12" id="KW-1185">Reference proteome</keyword>
<reference evidence="11 12" key="1">
    <citation type="submission" date="2016-12" db="EMBL/GenBank/DDBJ databases">
        <authorList>
            <person name="Song W.-J."/>
            <person name="Kurnit D.M."/>
        </authorList>
    </citation>
    <scope>NUCLEOTIDE SEQUENCE [LARGE SCALE GENOMIC DNA]</scope>
    <source>
        <strain evidence="11 12">DSM 11393</strain>
    </source>
</reference>
<dbReference type="OrthoDB" id="9766472at2"/>
<dbReference type="RefSeq" id="WP_072696364.1">
    <property type="nucleotide sequence ID" value="NZ_FRDI01000003.1"/>
</dbReference>
<dbReference type="Proteomes" id="UP000186469">
    <property type="component" value="Unassembled WGS sequence"/>
</dbReference>
<dbReference type="InterPro" id="IPR020578">
    <property type="entry name" value="Aminotrans_V_PyrdxlP_BS"/>
</dbReference>
<evidence type="ECO:0000256" key="9">
    <source>
        <dbReference type="RuleBase" id="RU004504"/>
    </source>
</evidence>
<dbReference type="Gene3D" id="3.90.1150.10">
    <property type="entry name" value="Aspartate Aminotransferase, domain 1"/>
    <property type="match status" value="1"/>
</dbReference>
<organism evidence="11 12">
    <name type="scientific">Desulfovibrio litoralis DSM 11393</name>
    <dbReference type="NCBI Taxonomy" id="1121455"/>
    <lineage>
        <taxon>Bacteria</taxon>
        <taxon>Pseudomonadati</taxon>
        <taxon>Thermodesulfobacteriota</taxon>
        <taxon>Desulfovibrionia</taxon>
        <taxon>Desulfovibrionales</taxon>
        <taxon>Desulfovibrionaceae</taxon>
        <taxon>Desulfovibrio</taxon>
    </lineage>
</organism>
<keyword evidence="11" id="KW-0670">Pyruvate</keyword>
<keyword evidence="3" id="KW-0032">Aminotransferase</keyword>
<dbReference type="CDD" id="cd06451">
    <property type="entry name" value="AGAT_like"/>
    <property type="match status" value="1"/>
</dbReference>
<evidence type="ECO:0000259" key="10">
    <source>
        <dbReference type="Pfam" id="PF00266"/>
    </source>
</evidence>
<feature type="domain" description="Aminotransferase class V" evidence="10">
    <location>
        <begin position="30"/>
        <end position="339"/>
    </location>
</feature>
<evidence type="ECO:0000313" key="11">
    <source>
        <dbReference type="EMBL" id="SHN55450.1"/>
    </source>
</evidence>
<evidence type="ECO:0000256" key="4">
    <source>
        <dbReference type="ARBA" id="ARBA00022679"/>
    </source>
</evidence>
<keyword evidence="5 7" id="KW-0663">Pyridoxal phosphate</keyword>
<dbReference type="InterPro" id="IPR015421">
    <property type="entry name" value="PyrdxlP-dep_Trfase_major"/>
</dbReference>
<feature type="modified residue" description="N6-(pyridoxal phosphate)lysine" evidence="7">
    <location>
        <position position="197"/>
    </location>
</feature>
<comment type="similarity">
    <text evidence="2 8">Belongs to the class-V pyridoxal-phosphate-dependent aminotransferase family.</text>
</comment>
<evidence type="ECO:0000256" key="3">
    <source>
        <dbReference type="ARBA" id="ARBA00022576"/>
    </source>
</evidence>
<dbReference type="GO" id="GO:0019265">
    <property type="term" value="P:glycine biosynthetic process, by transamination of glyoxylate"/>
    <property type="evidence" value="ECO:0007669"/>
    <property type="project" value="TreeGrafter"/>
</dbReference>
<dbReference type="PANTHER" id="PTHR21152:SF40">
    <property type="entry name" value="ALANINE--GLYOXYLATE AMINOTRANSFERASE"/>
    <property type="match status" value="1"/>
</dbReference>
<dbReference type="SUPFAM" id="SSF53383">
    <property type="entry name" value="PLP-dependent transferases"/>
    <property type="match status" value="1"/>
</dbReference>
<dbReference type="PROSITE" id="PS00595">
    <property type="entry name" value="AA_TRANSFER_CLASS_5"/>
    <property type="match status" value="1"/>
</dbReference>
<dbReference type="EMBL" id="FRDI01000003">
    <property type="protein sequence ID" value="SHN55450.1"/>
    <property type="molecule type" value="Genomic_DNA"/>
</dbReference>
<dbReference type="InterPro" id="IPR015424">
    <property type="entry name" value="PyrdxlP-dep_Trfase"/>
</dbReference>
<evidence type="ECO:0000256" key="1">
    <source>
        <dbReference type="ARBA" id="ARBA00001933"/>
    </source>
</evidence>
<proteinExistence type="inferred from homology"/>
<dbReference type="InterPro" id="IPR015422">
    <property type="entry name" value="PyrdxlP-dep_Trfase_small"/>
</dbReference>
<evidence type="ECO:0000256" key="5">
    <source>
        <dbReference type="ARBA" id="ARBA00022898"/>
    </source>
</evidence>
<feature type="binding site" evidence="6">
    <location>
        <position position="349"/>
    </location>
    <ligand>
        <name>substrate</name>
    </ligand>
</feature>
<dbReference type="Pfam" id="PF00266">
    <property type="entry name" value="Aminotran_5"/>
    <property type="match status" value="1"/>
</dbReference>
<evidence type="ECO:0000256" key="6">
    <source>
        <dbReference type="PIRSR" id="PIRSR000524-1"/>
    </source>
</evidence>
<dbReference type="AlphaFoldDB" id="A0A1M7SAD8"/>
<evidence type="ECO:0000256" key="7">
    <source>
        <dbReference type="PIRSR" id="PIRSR000524-50"/>
    </source>
</evidence>
<evidence type="ECO:0000256" key="8">
    <source>
        <dbReference type="RuleBase" id="RU004075"/>
    </source>
</evidence>
<name>A0A1M7SAD8_9BACT</name>
<evidence type="ECO:0000256" key="2">
    <source>
        <dbReference type="ARBA" id="ARBA00009236"/>
    </source>
</evidence>
<dbReference type="GO" id="GO:0008453">
    <property type="term" value="F:alanine-glyoxylate transaminase activity"/>
    <property type="evidence" value="ECO:0007669"/>
    <property type="project" value="TreeGrafter"/>
</dbReference>
<dbReference type="PIRSF" id="PIRSF000524">
    <property type="entry name" value="SPT"/>
    <property type="match status" value="1"/>
</dbReference>
<evidence type="ECO:0000313" key="12">
    <source>
        <dbReference type="Proteomes" id="UP000186469"/>
    </source>
</evidence>
<comment type="cofactor">
    <cofactor evidence="1 7 9">
        <name>pyridoxal 5'-phosphate</name>
        <dbReference type="ChEBI" id="CHEBI:597326"/>
    </cofactor>
</comment>
<dbReference type="InterPro" id="IPR000192">
    <property type="entry name" value="Aminotrans_V_dom"/>
</dbReference>